<keyword evidence="3" id="KW-1185">Reference proteome</keyword>
<accession>A0A5D2EZH8</accession>
<sequence length="95" mass="10673">MPLYFLVEFFLSKTSVIFVVTCNLIGFFFFEGIMAKVNEAAGMEIDDPNSNISDQISLKFSINVGFRLAKLANWRMTWTPATDDDDGRLFTDGGC</sequence>
<dbReference type="AlphaFoldDB" id="A0A5D2EZH8"/>
<evidence type="ECO:0000313" key="2">
    <source>
        <dbReference type="EMBL" id="TYG99166.1"/>
    </source>
</evidence>
<keyword evidence="1" id="KW-1133">Transmembrane helix</keyword>
<dbReference type="EMBL" id="CM017697">
    <property type="protein sequence ID" value="TYG99166.1"/>
    <property type="molecule type" value="Genomic_DNA"/>
</dbReference>
<proteinExistence type="predicted"/>
<gene>
    <name evidence="2" type="ORF">ES288_A10G174100v1</name>
</gene>
<keyword evidence="1" id="KW-0812">Transmembrane</keyword>
<keyword evidence="1" id="KW-0472">Membrane</keyword>
<name>A0A5D2EZH8_GOSDA</name>
<dbReference type="Proteomes" id="UP000323506">
    <property type="component" value="Chromosome A10"/>
</dbReference>
<protein>
    <submittedName>
        <fullName evidence="2">Uncharacterized protein</fullName>
    </submittedName>
</protein>
<evidence type="ECO:0000256" key="1">
    <source>
        <dbReference type="SAM" id="Phobius"/>
    </source>
</evidence>
<feature type="transmembrane region" description="Helical" evidence="1">
    <location>
        <begin position="6"/>
        <end position="30"/>
    </location>
</feature>
<reference evidence="2 3" key="1">
    <citation type="submission" date="2019-06" db="EMBL/GenBank/DDBJ databases">
        <title>WGS assembly of Gossypium darwinii.</title>
        <authorList>
            <person name="Chen Z.J."/>
            <person name="Sreedasyam A."/>
            <person name="Ando A."/>
            <person name="Song Q."/>
            <person name="De L."/>
            <person name="Hulse-Kemp A."/>
            <person name="Ding M."/>
            <person name="Ye W."/>
            <person name="Kirkbride R."/>
            <person name="Jenkins J."/>
            <person name="Plott C."/>
            <person name="Lovell J."/>
            <person name="Lin Y.-M."/>
            <person name="Vaughn R."/>
            <person name="Liu B."/>
            <person name="Li W."/>
            <person name="Simpson S."/>
            <person name="Scheffler B."/>
            <person name="Saski C."/>
            <person name="Grover C."/>
            <person name="Hu G."/>
            <person name="Conover J."/>
            <person name="Carlson J."/>
            <person name="Shu S."/>
            <person name="Boston L."/>
            <person name="Williams M."/>
            <person name="Peterson D."/>
            <person name="Mcgee K."/>
            <person name="Jones D."/>
            <person name="Wendel J."/>
            <person name="Stelly D."/>
            <person name="Grimwood J."/>
            <person name="Schmutz J."/>
        </authorList>
    </citation>
    <scope>NUCLEOTIDE SEQUENCE [LARGE SCALE GENOMIC DNA]</scope>
    <source>
        <strain evidence="2">1808015.09</strain>
    </source>
</reference>
<evidence type="ECO:0000313" key="3">
    <source>
        <dbReference type="Proteomes" id="UP000323506"/>
    </source>
</evidence>
<organism evidence="2 3">
    <name type="scientific">Gossypium darwinii</name>
    <name type="common">Darwin's cotton</name>
    <name type="synonym">Gossypium barbadense var. darwinii</name>
    <dbReference type="NCBI Taxonomy" id="34276"/>
    <lineage>
        <taxon>Eukaryota</taxon>
        <taxon>Viridiplantae</taxon>
        <taxon>Streptophyta</taxon>
        <taxon>Embryophyta</taxon>
        <taxon>Tracheophyta</taxon>
        <taxon>Spermatophyta</taxon>
        <taxon>Magnoliopsida</taxon>
        <taxon>eudicotyledons</taxon>
        <taxon>Gunneridae</taxon>
        <taxon>Pentapetalae</taxon>
        <taxon>rosids</taxon>
        <taxon>malvids</taxon>
        <taxon>Malvales</taxon>
        <taxon>Malvaceae</taxon>
        <taxon>Malvoideae</taxon>
        <taxon>Gossypium</taxon>
    </lineage>
</organism>